<dbReference type="SUPFAM" id="SSF55729">
    <property type="entry name" value="Acyl-CoA N-acyltransferases (Nat)"/>
    <property type="match status" value="1"/>
</dbReference>
<dbReference type="Proteomes" id="UP001527202">
    <property type="component" value="Unassembled WGS sequence"/>
</dbReference>
<evidence type="ECO:0000313" key="2">
    <source>
        <dbReference type="EMBL" id="MCY9599295.1"/>
    </source>
</evidence>
<protein>
    <submittedName>
        <fullName evidence="2 3">N-acetyltransferase</fullName>
    </submittedName>
</protein>
<dbReference type="PROSITE" id="PS51186">
    <property type="entry name" value="GNAT"/>
    <property type="match status" value="1"/>
</dbReference>
<dbReference type="Proteomes" id="UP000288943">
    <property type="component" value="Chromosome"/>
</dbReference>
<keyword evidence="3" id="KW-0808">Transferase</keyword>
<dbReference type="InterPro" id="IPR000182">
    <property type="entry name" value="GNAT_dom"/>
</dbReference>
<feature type="domain" description="N-acetyltransferase" evidence="1">
    <location>
        <begin position="1"/>
        <end position="175"/>
    </location>
</feature>
<dbReference type="EMBL" id="CP026520">
    <property type="protein sequence ID" value="QAV20946.1"/>
    <property type="molecule type" value="Genomic_DNA"/>
</dbReference>
<dbReference type="GO" id="GO:0016747">
    <property type="term" value="F:acyltransferase activity, transferring groups other than amino-acyl groups"/>
    <property type="evidence" value="ECO:0007669"/>
    <property type="project" value="InterPro"/>
</dbReference>
<dbReference type="Pfam" id="PF00583">
    <property type="entry name" value="Acetyltransf_1"/>
    <property type="match status" value="1"/>
</dbReference>
<evidence type="ECO:0000313" key="3">
    <source>
        <dbReference type="EMBL" id="QAV20946.1"/>
    </source>
</evidence>
<dbReference type="AlphaFoldDB" id="A0A410X2W0"/>
<dbReference type="EMBL" id="JAMDMJ010000042">
    <property type="protein sequence ID" value="MCY9599295.1"/>
    <property type="molecule type" value="Genomic_DNA"/>
</dbReference>
<gene>
    <name evidence="2" type="ORF">M5X16_26495</name>
    <name evidence="3" type="ORF">PC41400_25960</name>
</gene>
<dbReference type="RefSeq" id="WP_042233620.1">
    <property type="nucleotide sequence ID" value="NZ_CP026520.1"/>
</dbReference>
<name>A0A410X2W0_9BACL</name>
<keyword evidence="5" id="KW-1185">Reference proteome</keyword>
<dbReference type="CDD" id="cd04301">
    <property type="entry name" value="NAT_SF"/>
    <property type="match status" value="1"/>
</dbReference>
<dbReference type="KEGG" id="pchi:PC41400_25960"/>
<accession>A0A410X2W0</accession>
<dbReference type="GeneID" id="95378239"/>
<reference evidence="3 4" key="1">
    <citation type="submission" date="2018-01" db="EMBL/GenBank/DDBJ databases">
        <title>The whole genome sequencing and assembly of Paenibacillus chitinolyticus KCCM 41400 strain.</title>
        <authorList>
            <person name="Kim J.-Y."/>
            <person name="Park M.-K."/>
            <person name="Lee Y.-J."/>
            <person name="Yi H."/>
            <person name="Bahn Y.-S."/>
            <person name="Kim J.F."/>
            <person name="Lee D.-W."/>
        </authorList>
    </citation>
    <scope>NUCLEOTIDE SEQUENCE [LARGE SCALE GENOMIC DNA]</scope>
    <source>
        <strain evidence="3 4">KCCM 41400</strain>
    </source>
</reference>
<evidence type="ECO:0000313" key="5">
    <source>
        <dbReference type="Proteomes" id="UP001527202"/>
    </source>
</evidence>
<evidence type="ECO:0000259" key="1">
    <source>
        <dbReference type="PROSITE" id="PS51186"/>
    </source>
</evidence>
<proteinExistence type="predicted"/>
<dbReference type="OrthoDB" id="2843259at2"/>
<sequence length="187" mass="21412">MYRKGDSLDDFILFDRIWTRVWQQQGFELEFTRRDADCYLILSDDGEVAGTVEFKRYDPGRHPIDALAPFSEHPALAPGNAVEVDKVALLPEYRGRNLDKLISLIVHYCENRGRTHIVALMEPKLCKALRMAFRIKLERIAEPFHYKGGMVVPVVCDVSRLYLNKPAYGWLLPNPEQPEIILPAVGS</sequence>
<organism evidence="3 4">
    <name type="scientific">Paenibacillus chitinolyticus</name>
    <dbReference type="NCBI Taxonomy" id="79263"/>
    <lineage>
        <taxon>Bacteria</taxon>
        <taxon>Bacillati</taxon>
        <taxon>Bacillota</taxon>
        <taxon>Bacilli</taxon>
        <taxon>Bacillales</taxon>
        <taxon>Paenibacillaceae</taxon>
        <taxon>Paenibacillus</taxon>
    </lineage>
</organism>
<reference evidence="2 5" key="2">
    <citation type="submission" date="2022-05" db="EMBL/GenBank/DDBJ databases">
        <title>Genome Sequencing of Bee-Associated Microbes.</title>
        <authorList>
            <person name="Dunlap C."/>
        </authorList>
    </citation>
    <scope>NUCLEOTIDE SEQUENCE [LARGE SCALE GENOMIC DNA]</scope>
    <source>
        <strain evidence="2 5">NRRL B-23120</strain>
    </source>
</reference>
<evidence type="ECO:0000313" key="4">
    <source>
        <dbReference type="Proteomes" id="UP000288943"/>
    </source>
</evidence>
<dbReference type="Gene3D" id="3.40.630.30">
    <property type="match status" value="1"/>
</dbReference>
<dbReference type="InterPro" id="IPR016181">
    <property type="entry name" value="Acyl_CoA_acyltransferase"/>
</dbReference>